<feature type="region of interest" description="Disordered" evidence="2">
    <location>
        <begin position="374"/>
        <end position="435"/>
    </location>
</feature>
<reference evidence="3" key="1">
    <citation type="submission" date="2020-04" db="EMBL/GenBank/DDBJ databases">
        <authorList>
            <person name="Alioto T."/>
            <person name="Alioto T."/>
            <person name="Gomez Garrido J."/>
        </authorList>
    </citation>
    <scope>NUCLEOTIDE SEQUENCE</scope>
    <source>
        <strain evidence="3">A484AB</strain>
    </source>
</reference>
<dbReference type="InterPro" id="IPR011009">
    <property type="entry name" value="Kinase-like_dom_sf"/>
</dbReference>
<dbReference type="SMART" id="SM00220">
    <property type="entry name" value="S_TKc"/>
    <property type="match status" value="1"/>
</dbReference>
<dbReference type="PROSITE" id="PS00107">
    <property type="entry name" value="PROTEIN_KINASE_ATP"/>
    <property type="match status" value="1"/>
</dbReference>
<keyword evidence="4" id="KW-1185">Reference proteome</keyword>
<name>A0A7D9DQI1_PARCT</name>
<evidence type="ECO:0000313" key="3">
    <source>
        <dbReference type="EMBL" id="CAB3990472.1"/>
    </source>
</evidence>
<proteinExistence type="inferred from homology"/>
<comment type="caution">
    <text evidence="3">The sequence shown here is derived from an EMBL/GenBank/DDBJ whole genome shotgun (WGS) entry which is preliminary data.</text>
</comment>
<dbReference type="Gene3D" id="1.10.510.10">
    <property type="entry name" value="Transferase(Phosphotransferase) domain 1"/>
    <property type="match status" value="1"/>
</dbReference>
<dbReference type="PANTHER" id="PTHR24347">
    <property type="entry name" value="SERINE/THREONINE-PROTEIN KINASE"/>
    <property type="match status" value="1"/>
</dbReference>
<dbReference type="GO" id="GO:0005524">
    <property type="term" value="F:ATP binding"/>
    <property type="evidence" value="ECO:0007669"/>
    <property type="project" value="UniProtKB-UniRule"/>
</dbReference>
<keyword evidence="3" id="KW-0808">Transferase</keyword>
<keyword evidence="3" id="KW-0418">Kinase</keyword>
<keyword evidence="1" id="KW-0547">Nucleotide-binding</keyword>
<sequence>MGCCIGRKVLPNATNRSVSASRRIRHQAASNRTIDYRHVKVSMFLEQKYTLFTSIGEGEFGQVVRAEHKRTKIPYAIKIIDLTQDILASSKLELKILETVKHIHVIRLYEVLQTSRRMYLVMDLATGGQLMDRICVLGNFDECDATKVLFMILDGLRYLHSRGITHRDLKPENVLYYHPGADSKIIITDFGLSAMRDDPDSTAKHLMKTDCGTIEYMAPEVITRAPYTNAVDLWSMGVIAYIVLSGRLPFPLNGNVMSTLRAICFCKYNFEGEPWDDISDDAKDFISSLLVFEPSQRLTADAALGHKWIKNKQHNKLNLQTSISSNWGDSCVSLKNEKAKRHARTKDSTNPSENSPKKSTYGAIYKSHDDKLHSISAKDSGGKEHKPLTCRNSTSVKRKPSRQYRSKVNPVMVEKTGKLKAQDLNGNATTDNTVK</sequence>
<dbReference type="FunFam" id="1.10.510.10:FF:000571">
    <property type="entry name" value="Maternal embryonic leucine zipper kinase"/>
    <property type="match status" value="1"/>
</dbReference>
<evidence type="ECO:0000313" key="4">
    <source>
        <dbReference type="Proteomes" id="UP001152795"/>
    </source>
</evidence>
<feature type="region of interest" description="Disordered" evidence="2">
    <location>
        <begin position="335"/>
        <end position="361"/>
    </location>
</feature>
<gene>
    <name evidence="3" type="ORF">PACLA_8A077421</name>
</gene>
<dbReference type="PROSITE" id="PS50011">
    <property type="entry name" value="PROTEIN_KINASE_DOM"/>
    <property type="match status" value="1"/>
</dbReference>
<organism evidence="3 4">
    <name type="scientific">Paramuricea clavata</name>
    <name type="common">Red gorgonian</name>
    <name type="synonym">Violescent sea-whip</name>
    <dbReference type="NCBI Taxonomy" id="317549"/>
    <lineage>
        <taxon>Eukaryota</taxon>
        <taxon>Metazoa</taxon>
        <taxon>Cnidaria</taxon>
        <taxon>Anthozoa</taxon>
        <taxon>Octocorallia</taxon>
        <taxon>Malacalcyonacea</taxon>
        <taxon>Plexauridae</taxon>
        <taxon>Paramuricea</taxon>
    </lineage>
</organism>
<protein>
    <submittedName>
        <fullName evidence="3">Serine threonine- kinase H1</fullName>
    </submittedName>
</protein>
<dbReference type="InterPro" id="IPR000719">
    <property type="entry name" value="Prot_kinase_dom"/>
</dbReference>
<feature type="compositionally biased region" description="Polar residues" evidence="2">
    <location>
        <begin position="348"/>
        <end position="358"/>
    </location>
</feature>
<evidence type="ECO:0000256" key="1">
    <source>
        <dbReference type="RuleBase" id="RU000304"/>
    </source>
</evidence>
<feature type="compositionally biased region" description="Polar residues" evidence="2">
    <location>
        <begin position="424"/>
        <end position="435"/>
    </location>
</feature>
<dbReference type="AlphaFoldDB" id="A0A7D9DQI1"/>
<dbReference type="EMBL" id="CACRXK020001666">
    <property type="protein sequence ID" value="CAB3990472.1"/>
    <property type="molecule type" value="Genomic_DNA"/>
</dbReference>
<dbReference type="InterPro" id="IPR008271">
    <property type="entry name" value="Ser/Thr_kinase_AS"/>
</dbReference>
<keyword evidence="1" id="KW-0723">Serine/threonine-protein kinase</keyword>
<dbReference type="InterPro" id="IPR017441">
    <property type="entry name" value="Protein_kinase_ATP_BS"/>
</dbReference>
<comment type="similarity">
    <text evidence="1">Belongs to the protein kinase superfamily.</text>
</comment>
<dbReference type="Pfam" id="PF00069">
    <property type="entry name" value="Pkinase"/>
    <property type="match status" value="1"/>
</dbReference>
<dbReference type="GO" id="GO:0004674">
    <property type="term" value="F:protein serine/threonine kinase activity"/>
    <property type="evidence" value="ECO:0007669"/>
    <property type="project" value="UniProtKB-KW"/>
</dbReference>
<evidence type="ECO:0000256" key="2">
    <source>
        <dbReference type="SAM" id="MobiDB-lite"/>
    </source>
</evidence>
<dbReference type="PROSITE" id="PS00108">
    <property type="entry name" value="PROTEIN_KINASE_ST"/>
    <property type="match status" value="1"/>
</dbReference>
<feature type="compositionally biased region" description="Basic residues" evidence="2">
    <location>
        <begin position="396"/>
        <end position="405"/>
    </location>
</feature>
<dbReference type="SUPFAM" id="SSF56112">
    <property type="entry name" value="Protein kinase-like (PK-like)"/>
    <property type="match status" value="1"/>
</dbReference>
<dbReference type="OrthoDB" id="40902at2759"/>
<keyword evidence="1" id="KW-0067">ATP-binding</keyword>
<dbReference type="Proteomes" id="UP001152795">
    <property type="component" value="Unassembled WGS sequence"/>
</dbReference>
<accession>A0A7D9DQI1</accession>